<dbReference type="eggNOG" id="KOG1947">
    <property type="taxonomic scope" value="Eukaryota"/>
</dbReference>
<protein>
    <submittedName>
        <fullName evidence="4">AAEL002480-PA</fullName>
    </submittedName>
</protein>
<dbReference type="SUPFAM" id="SSF54928">
    <property type="entry name" value="RNA-binding domain, RBD"/>
    <property type="match status" value="1"/>
</dbReference>
<dbReference type="Gene3D" id="3.30.70.330">
    <property type="match status" value="1"/>
</dbReference>
<dbReference type="Gene3D" id="3.80.10.10">
    <property type="entry name" value="Ribonuclease Inhibitor"/>
    <property type="match status" value="2"/>
</dbReference>
<dbReference type="SUPFAM" id="SSF52047">
    <property type="entry name" value="RNI-like"/>
    <property type="match status" value="1"/>
</dbReference>
<proteinExistence type="predicted"/>
<dbReference type="CDD" id="cd00590">
    <property type="entry name" value="RRM_SF"/>
    <property type="match status" value="1"/>
</dbReference>
<dbReference type="STRING" id="7159.Q17I20"/>
<name>Q17I20_AEDAE</name>
<evidence type="ECO:0000256" key="1">
    <source>
        <dbReference type="SAM" id="Coils"/>
    </source>
</evidence>
<evidence type="ECO:0000256" key="2">
    <source>
        <dbReference type="SAM" id="MobiDB-lite"/>
    </source>
</evidence>
<feature type="coiled-coil region" evidence="1">
    <location>
        <begin position="303"/>
        <end position="342"/>
    </location>
</feature>
<dbReference type="InterPro" id="IPR032675">
    <property type="entry name" value="LRR_dom_sf"/>
</dbReference>
<dbReference type="InterPro" id="IPR012677">
    <property type="entry name" value="Nucleotide-bd_a/b_plait_sf"/>
</dbReference>
<evidence type="ECO:0000313" key="4">
    <source>
        <dbReference type="EMBL" id="EAT46339.1"/>
    </source>
</evidence>
<feature type="compositionally biased region" description="Basic residues" evidence="2">
    <location>
        <begin position="1"/>
        <end position="11"/>
    </location>
</feature>
<dbReference type="PANTHER" id="PTHR13318">
    <property type="entry name" value="PARTNER OF PAIRED, ISOFORM B-RELATED"/>
    <property type="match status" value="1"/>
</dbReference>
<dbReference type="GO" id="GO:0019005">
    <property type="term" value="C:SCF ubiquitin ligase complex"/>
    <property type="evidence" value="ECO:0007669"/>
    <property type="project" value="TreeGrafter"/>
</dbReference>
<dbReference type="PaxDb" id="7159-AAEL002480-PA"/>
<feature type="region of interest" description="Disordered" evidence="2">
    <location>
        <begin position="393"/>
        <end position="446"/>
    </location>
</feature>
<dbReference type="GO" id="GO:0031146">
    <property type="term" value="P:SCF-dependent proteasomal ubiquitin-dependent protein catabolic process"/>
    <property type="evidence" value="ECO:0007669"/>
    <property type="project" value="TreeGrafter"/>
</dbReference>
<feature type="region of interest" description="Disordered" evidence="2">
    <location>
        <begin position="1"/>
        <end position="44"/>
    </location>
</feature>
<dbReference type="GO" id="GO:0003676">
    <property type="term" value="F:nucleic acid binding"/>
    <property type="evidence" value="ECO:0007669"/>
    <property type="project" value="InterPro"/>
</dbReference>
<reference evidence="4" key="3">
    <citation type="submission" date="2012-09" db="EMBL/GenBank/DDBJ databases">
        <authorList>
            <consortium name="VectorBase"/>
        </authorList>
    </citation>
    <scope>NUCLEOTIDE SEQUENCE</scope>
    <source>
        <strain evidence="4">Liverpool</strain>
    </source>
</reference>
<dbReference type="VEuPathDB" id="VectorBase:AAEL025927"/>
<sequence>MSRRGRGRGRGRGGANRGRNRNPAPPHNNWDDFGNFNTSSDSDEDTDLINGLALMEALNQMRGGFSGKSHFGMGPDPSDSDERIFHTEDGFPVNTIYASFTQNPESITEAVVRKMFEQFGRVKSVRIHTNQNNNLYDEGGDVASGGGRPSRRGGYRRNNRNDRIIRYGFISYERCEDAANKTALDSLSGAPYLCSPKCSEIFRRFTAFTSNKKLCEADKEYSTATIKDVLAEKLDSVIDEIRNLQIGQDVIAKEQDDLKERCSHLENAVSDLKDEISGTSKSSSSKRDLTLKRIEEFKERSRLEALEEETQLQMLKIKQKQIERQRRELEELQQLSKLVEEESECNEEPDNQFGTSNLEVTSVSLIRCLQKKIILKKRCYVAPADSWHQEAYHKKMKETEQGDKESKDLDAAGSSGTGAAEGTSEPSKTAEADLNSSVKADSVHSTDAEPEGMNILHLNDDCLLMICDYLELMDLLALKKSCSRMESITAETFKRYKILDFDIDPMDKKYLTLLDAKNILTEIGPYVEHLFIARDRFLKPSVRILNLIPRYCPNLKELDINDFSIKPKTLSGFDEVFKSLEGLTLVACSIEDTIGRSLKLATKLERLDLSENSEITGKCLASVNDQLKYLNLESCQNIQGKPFTTFATNHKLLEYLNITCCSRLTSGAIKAIASSMTELKHLVCNNQYEGVDQASMALLARMPSLRKIQFKINGYNTIDHMLEGFAEMNQLEHLDLSDGLFTSIDYNVLSRLTNLKELKLNYKLDFADEHLAKLCSTGRFIELHIAGCTKITDKQLIEFIRKNPQLKLLDISYCQITEGLIFSAIDILKEQAVGCREGGRQLKMMVGQTSICQVILQNTLVEANRHLLNISFDSTEGFYGGMEADDMYDDIMDDDDDEDFMGYDYEDDDSVMWGLDHDLDFEEMCQYFYDSDTDDYRYMYYM</sequence>
<dbReference type="OMA" id="IAFQHTS"/>
<dbReference type="InterPro" id="IPR035979">
    <property type="entry name" value="RBD_domain_sf"/>
</dbReference>
<organism evidence="4 5">
    <name type="scientific">Aedes aegypti</name>
    <name type="common">Yellowfever mosquito</name>
    <name type="synonym">Culex aegypti</name>
    <dbReference type="NCBI Taxonomy" id="7159"/>
    <lineage>
        <taxon>Eukaryota</taxon>
        <taxon>Metazoa</taxon>
        <taxon>Ecdysozoa</taxon>
        <taxon>Arthropoda</taxon>
        <taxon>Hexapoda</taxon>
        <taxon>Insecta</taxon>
        <taxon>Pterygota</taxon>
        <taxon>Neoptera</taxon>
        <taxon>Endopterygota</taxon>
        <taxon>Diptera</taxon>
        <taxon>Nematocera</taxon>
        <taxon>Culicoidea</taxon>
        <taxon>Culicidae</taxon>
        <taxon>Culicinae</taxon>
        <taxon>Aedini</taxon>
        <taxon>Aedes</taxon>
        <taxon>Stegomyia</taxon>
    </lineage>
</organism>
<keyword evidence="1" id="KW-0175">Coiled coil</keyword>
<dbReference type="AlphaFoldDB" id="Q17I20"/>
<dbReference type="Pfam" id="PF00646">
    <property type="entry name" value="F-box"/>
    <property type="match status" value="1"/>
</dbReference>
<reference evidence="4" key="1">
    <citation type="submission" date="2005-10" db="EMBL/GenBank/DDBJ databases">
        <authorList>
            <person name="Loftus B.J."/>
            <person name="Nene V.M."/>
            <person name="Hannick L.I."/>
            <person name="Bidwell S."/>
            <person name="Haas B."/>
            <person name="Amedeo P."/>
            <person name="Orvis J."/>
            <person name="Wortman J.R."/>
            <person name="White O.R."/>
            <person name="Salzberg S."/>
            <person name="Shumway M."/>
            <person name="Koo H."/>
            <person name="Zhao Y."/>
            <person name="Holmes M."/>
            <person name="Miller J."/>
            <person name="Schatz M."/>
            <person name="Pop M."/>
            <person name="Pai G."/>
            <person name="Utterback T."/>
            <person name="Rogers Y.-H."/>
            <person name="Kravitz S."/>
            <person name="Fraser C.M."/>
        </authorList>
    </citation>
    <scope>NUCLEOTIDE SEQUENCE</scope>
    <source>
        <strain evidence="4">Liverpool</strain>
    </source>
</reference>
<dbReference type="EMBL" id="CH477243">
    <property type="protein sequence ID" value="EAT46339.1"/>
    <property type="molecule type" value="Genomic_DNA"/>
</dbReference>
<feature type="domain" description="F-box" evidence="3">
    <location>
        <begin position="455"/>
        <end position="488"/>
    </location>
</feature>
<evidence type="ECO:0000313" key="5">
    <source>
        <dbReference type="Proteomes" id="UP000682892"/>
    </source>
</evidence>
<accession>Q17I20</accession>
<gene>
    <name evidence="4" type="ORF">AaeL_AAEL002480</name>
</gene>
<dbReference type="Proteomes" id="UP000682892">
    <property type="component" value="Unassembled WGS sequence"/>
</dbReference>
<feature type="compositionally biased region" description="Low complexity" evidence="2">
    <location>
        <begin position="411"/>
        <end position="425"/>
    </location>
</feature>
<dbReference type="PhylomeDB" id="Q17I20"/>
<evidence type="ECO:0000259" key="3">
    <source>
        <dbReference type="Pfam" id="PF00646"/>
    </source>
</evidence>
<dbReference type="VEuPathDB" id="VectorBase:AAEL020349"/>
<dbReference type="HOGENOM" id="CLU_345220_0_0_1"/>
<feature type="compositionally biased region" description="Basic and acidic residues" evidence="2">
    <location>
        <begin position="393"/>
        <end position="410"/>
    </location>
</feature>
<feature type="region of interest" description="Disordered" evidence="2">
    <location>
        <begin position="136"/>
        <end position="157"/>
    </location>
</feature>
<reference evidence="4" key="2">
    <citation type="journal article" date="2007" name="Science">
        <title>Genome sequence of Aedes aegypti, a major arbovirus vector.</title>
        <authorList>
            <person name="Nene V."/>
            <person name="Wortman J.R."/>
            <person name="Lawson D."/>
            <person name="Haas B."/>
            <person name="Kodira C."/>
            <person name="Tu Z.J."/>
            <person name="Loftus B."/>
            <person name="Xi Z."/>
            <person name="Megy K."/>
            <person name="Grabherr M."/>
            <person name="Ren Q."/>
            <person name="Zdobnov E.M."/>
            <person name="Lobo N.F."/>
            <person name="Campbell K.S."/>
            <person name="Brown S.E."/>
            <person name="Bonaldo M.F."/>
            <person name="Zhu J."/>
            <person name="Sinkins S.P."/>
            <person name="Hogenkamp D.G."/>
            <person name="Amedeo P."/>
            <person name="Arensburger P."/>
            <person name="Atkinson P.W."/>
            <person name="Bidwell S."/>
            <person name="Biedler J."/>
            <person name="Birney E."/>
            <person name="Bruggner R.V."/>
            <person name="Costas J."/>
            <person name="Coy M.R."/>
            <person name="Crabtree J."/>
            <person name="Crawford M."/>
            <person name="Debruyn B."/>
            <person name="Decaprio D."/>
            <person name="Eiglmeier K."/>
            <person name="Eisenstadt E."/>
            <person name="El-Dorry H."/>
            <person name="Gelbart W.M."/>
            <person name="Gomes S.L."/>
            <person name="Hammond M."/>
            <person name="Hannick L.I."/>
            <person name="Hogan J.R."/>
            <person name="Holmes M.H."/>
            <person name="Jaffe D."/>
            <person name="Johnston J.S."/>
            <person name="Kennedy R.C."/>
            <person name="Koo H."/>
            <person name="Kravitz S."/>
            <person name="Kriventseva E.V."/>
            <person name="Kulp D."/>
            <person name="Labutti K."/>
            <person name="Lee E."/>
            <person name="Li S."/>
            <person name="Lovin D.D."/>
            <person name="Mao C."/>
            <person name="Mauceli E."/>
            <person name="Menck C.F."/>
            <person name="Miller J.R."/>
            <person name="Montgomery P."/>
            <person name="Mori A."/>
            <person name="Nascimento A.L."/>
            <person name="Naveira H.F."/>
            <person name="Nusbaum C."/>
            <person name="O'leary S."/>
            <person name="Orvis J."/>
            <person name="Pertea M."/>
            <person name="Quesneville H."/>
            <person name="Reidenbach K.R."/>
            <person name="Rogers Y.H."/>
            <person name="Roth C.W."/>
            <person name="Schneider J.R."/>
            <person name="Schatz M."/>
            <person name="Shumway M."/>
            <person name="Stanke M."/>
            <person name="Stinson E.O."/>
            <person name="Tubio J.M."/>
            <person name="Vanzee J.P."/>
            <person name="Verjovski-Almeida S."/>
            <person name="Werner D."/>
            <person name="White O."/>
            <person name="Wyder S."/>
            <person name="Zeng Q."/>
            <person name="Zhao Q."/>
            <person name="Zhao Y."/>
            <person name="Hill C.A."/>
            <person name="Raikhel A.S."/>
            <person name="Soares M.B."/>
            <person name="Knudson D.L."/>
            <person name="Lee N.H."/>
            <person name="Galagan J."/>
            <person name="Salzberg S.L."/>
            <person name="Paulsen I.T."/>
            <person name="Dimopoulos G."/>
            <person name="Collins F.H."/>
            <person name="Birren B."/>
            <person name="Fraser-Liggett C.M."/>
            <person name="Severson D.W."/>
        </authorList>
    </citation>
    <scope>NUCLEOTIDE SEQUENCE [LARGE SCALE GENOMIC DNA]</scope>
    <source>
        <strain evidence="4">Liverpool</strain>
    </source>
</reference>
<dbReference type="InterPro" id="IPR001810">
    <property type="entry name" value="F-box_dom"/>
</dbReference>